<dbReference type="Proteomes" id="UP000028524">
    <property type="component" value="Unassembled WGS sequence"/>
</dbReference>
<dbReference type="AlphaFoldDB" id="A0A084QUB2"/>
<comment type="cofactor">
    <cofactor evidence="1">
        <name>pyridoxal 5'-phosphate</name>
        <dbReference type="ChEBI" id="CHEBI:597326"/>
    </cofactor>
</comment>
<accession>A0A084QUB2</accession>
<evidence type="ECO:0000256" key="7">
    <source>
        <dbReference type="ARBA" id="ARBA00022490"/>
    </source>
</evidence>
<dbReference type="EC" id="4.3.1.17" evidence="5"/>
<name>A0A084QUB2_STAC4</name>
<dbReference type="OrthoDB" id="7773036at2759"/>
<evidence type="ECO:0000313" key="12">
    <source>
        <dbReference type="EMBL" id="KFA67547.1"/>
    </source>
</evidence>
<evidence type="ECO:0000256" key="10">
    <source>
        <dbReference type="ARBA" id="ARBA00049406"/>
    </source>
</evidence>
<proteinExistence type="inferred from homology"/>
<evidence type="ECO:0000256" key="3">
    <source>
        <dbReference type="ARBA" id="ARBA00004742"/>
    </source>
</evidence>
<reference evidence="12 13" key="1">
    <citation type="journal article" date="2014" name="BMC Genomics">
        <title>Comparative genome sequencing reveals chemotype-specific gene clusters in the toxigenic black mold Stachybotrys.</title>
        <authorList>
            <person name="Semeiks J."/>
            <person name="Borek D."/>
            <person name="Otwinowski Z."/>
            <person name="Grishin N.V."/>
        </authorList>
    </citation>
    <scope>NUCLEOTIDE SEQUENCE [LARGE SCALE GENOMIC DNA]</scope>
    <source>
        <strain evidence="12 13">IBT 40285</strain>
    </source>
</reference>
<dbReference type="Gene3D" id="3.40.50.1100">
    <property type="match status" value="2"/>
</dbReference>
<comment type="catalytic activity">
    <reaction evidence="10">
        <text>L-serine = pyruvate + NH4(+)</text>
        <dbReference type="Rhea" id="RHEA:19169"/>
        <dbReference type="ChEBI" id="CHEBI:15361"/>
        <dbReference type="ChEBI" id="CHEBI:28938"/>
        <dbReference type="ChEBI" id="CHEBI:33384"/>
        <dbReference type="EC" id="4.3.1.17"/>
    </reaction>
</comment>
<keyword evidence="13" id="KW-1185">Reference proteome</keyword>
<feature type="domain" description="Tryptophan synthase beta chain-like PALP" evidence="11">
    <location>
        <begin position="13"/>
        <end position="303"/>
    </location>
</feature>
<dbReference type="CDD" id="cd06448">
    <property type="entry name" value="L-Ser-dehyd"/>
    <property type="match status" value="1"/>
</dbReference>
<evidence type="ECO:0000259" key="11">
    <source>
        <dbReference type="Pfam" id="PF00291"/>
    </source>
</evidence>
<dbReference type="InterPro" id="IPR000634">
    <property type="entry name" value="Ser/Thr_deHydtase_PyrdxlP-BS"/>
</dbReference>
<evidence type="ECO:0000256" key="2">
    <source>
        <dbReference type="ARBA" id="ARBA00004496"/>
    </source>
</evidence>
<dbReference type="GO" id="GO:0006567">
    <property type="term" value="P:L-threonine catabolic process"/>
    <property type="evidence" value="ECO:0007669"/>
    <property type="project" value="TreeGrafter"/>
</dbReference>
<dbReference type="PANTHER" id="PTHR48078">
    <property type="entry name" value="THREONINE DEHYDRATASE, MITOCHONDRIAL-RELATED"/>
    <property type="match status" value="1"/>
</dbReference>
<dbReference type="GO" id="GO:0005737">
    <property type="term" value="C:cytoplasm"/>
    <property type="evidence" value="ECO:0007669"/>
    <property type="project" value="UniProtKB-SubCell"/>
</dbReference>
<dbReference type="GO" id="GO:0030170">
    <property type="term" value="F:pyridoxal phosphate binding"/>
    <property type="evidence" value="ECO:0007669"/>
    <property type="project" value="InterPro"/>
</dbReference>
<dbReference type="PROSITE" id="PS00165">
    <property type="entry name" value="DEHYDRATASE_SER_THR"/>
    <property type="match status" value="1"/>
</dbReference>
<dbReference type="InterPro" id="IPR036052">
    <property type="entry name" value="TrpB-like_PALP_sf"/>
</dbReference>
<organism evidence="12 13">
    <name type="scientific">Stachybotrys chlorohalonatus (strain IBT 40285)</name>
    <dbReference type="NCBI Taxonomy" id="1283841"/>
    <lineage>
        <taxon>Eukaryota</taxon>
        <taxon>Fungi</taxon>
        <taxon>Dikarya</taxon>
        <taxon>Ascomycota</taxon>
        <taxon>Pezizomycotina</taxon>
        <taxon>Sordariomycetes</taxon>
        <taxon>Hypocreomycetidae</taxon>
        <taxon>Hypocreales</taxon>
        <taxon>Stachybotryaceae</taxon>
        <taxon>Stachybotrys</taxon>
    </lineage>
</organism>
<dbReference type="GO" id="GO:0003941">
    <property type="term" value="F:L-serine ammonia-lyase activity"/>
    <property type="evidence" value="ECO:0007669"/>
    <property type="project" value="UniProtKB-EC"/>
</dbReference>
<evidence type="ECO:0000256" key="6">
    <source>
        <dbReference type="ARBA" id="ARBA00022432"/>
    </source>
</evidence>
<evidence type="ECO:0000256" key="9">
    <source>
        <dbReference type="ARBA" id="ARBA00023239"/>
    </source>
</evidence>
<dbReference type="InterPro" id="IPR001926">
    <property type="entry name" value="TrpB-like_PALP"/>
</dbReference>
<comment type="subcellular location">
    <subcellularLocation>
        <location evidence="2">Cytoplasm</location>
    </subcellularLocation>
</comment>
<evidence type="ECO:0000256" key="5">
    <source>
        <dbReference type="ARBA" id="ARBA00012093"/>
    </source>
</evidence>
<dbReference type="STRING" id="1283841.A0A084QUB2"/>
<gene>
    <name evidence="12" type="ORF">S40285_04236</name>
</gene>
<dbReference type="FunFam" id="3.40.50.1100:FF:000040">
    <property type="entry name" value="L-serine dehydratase, putative"/>
    <property type="match status" value="1"/>
</dbReference>
<dbReference type="SUPFAM" id="SSF53686">
    <property type="entry name" value="Tryptophan synthase beta subunit-like PLP-dependent enzymes"/>
    <property type="match status" value="1"/>
</dbReference>
<dbReference type="Pfam" id="PF00291">
    <property type="entry name" value="PALP"/>
    <property type="match status" value="1"/>
</dbReference>
<comment type="similarity">
    <text evidence="4">Belongs to the serine/threonine dehydratase family.</text>
</comment>
<keyword evidence="9" id="KW-0456">Lyase</keyword>
<keyword evidence="7" id="KW-0963">Cytoplasm</keyword>
<dbReference type="EMBL" id="KL660186">
    <property type="protein sequence ID" value="KFA67547.1"/>
    <property type="molecule type" value="Genomic_DNA"/>
</dbReference>
<evidence type="ECO:0000256" key="1">
    <source>
        <dbReference type="ARBA" id="ARBA00001933"/>
    </source>
</evidence>
<dbReference type="InterPro" id="IPR050147">
    <property type="entry name" value="Ser/Thr_Dehydratase"/>
</dbReference>
<dbReference type="GO" id="GO:0006094">
    <property type="term" value="P:gluconeogenesis"/>
    <property type="evidence" value="ECO:0007669"/>
    <property type="project" value="UniProtKB-KW"/>
</dbReference>
<evidence type="ECO:0000313" key="13">
    <source>
        <dbReference type="Proteomes" id="UP000028524"/>
    </source>
</evidence>
<evidence type="ECO:0000256" key="8">
    <source>
        <dbReference type="ARBA" id="ARBA00022898"/>
    </source>
</evidence>
<protein>
    <recommendedName>
        <fullName evidence="5">L-serine ammonia-lyase</fullName>
        <ecNumber evidence="5">4.3.1.17</ecNumber>
    </recommendedName>
</protein>
<dbReference type="PANTHER" id="PTHR48078:SF2">
    <property type="entry name" value="CATABOLIC L-SERINE_THREONINE DEHYDRATASE"/>
    <property type="match status" value="1"/>
</dbReference>
<keyword evidence="8" id="KW-0663">Pyridoxal phosphate</keyword>
<dbReference type="InParanoid" id="A0A084QUB2"/>
<dbReference type="GO" id="GO:0006565">
    <property type="term" value="P:L-serine catabolic process"/>
    <property type="evidence" value="ECO:0007669"/>
    <property type="project" value="TreeGrafter"/>
</dbReference>
<dbReference type="HOGENOM" id="CLU_021152_3_1_1"/>
<evidence type="ECO:0000256" key="4">
    <source>
        <dbReference type="ARBA" id="ARBA00010869"/>
    </source>
</evidence>
<dbReference type="GO" id="GO:0009097">
    <property type="term" value="P:isoleucine biosynthetic process"/>
    <property type="evidence" value="ECO:0007669"/>
    <property type="project" value="TreeGrafter"/>
</dbReference>
<dbReference type="GO" id="GO:0004794">
    <property type="term" value="F:threonine deaminase activity"/>
    <property type="evidence" value="ECO:0007669"/>
    <property type="project" value="TreeGrafter"/>
</dbReference>
<comment type="pathway">
    <text evidence="3">Carbohydrate biosynthesis; gluconeogenesis.</text>
</comment>
<dbReference type="OMA" id="AEQGCEH"/>
<sequence length="345" mass="36212">MGSLPSEAKLPWIKTPCIRSPQISKVAGCNVYLKLDNLQPSGSFKSRGIGNYMTRAAAAAGPDSAVHFYCPSGGNAGLACATSALALRLPATIVVPLTTSALIMARLRELGARVHQVGADFAAADRHVRDELLPGDPAGVYVPPFDHPDIWDGAATIVEELRAQMDVPLDGIVCSVGGGGMVNGIMQGIEAAAPAWPAGRKPRVLAVETVGCDSLNASVRAGRHITLPAITSIATTLGASRVSDQTWRWSQAGNMDSAVVSDADAVVACLRFADDACIVVEPACGAALAPAYRGDLRRWLGQGLSDEEWARKNIVLQVCGGRGVTLGILDEYRRKYASESSIELP</sequence>
<dbReference type="FunCoup" id="A0A084QUB2">
    <property type="interactions" value="456"/>
</dbReference>
<keyword evidence="6" id="KW-0312">Gluconeogenesis</keyword>